<dbReference type="InterPro" id="IPR001104">
    <property type="entry name" value="3-oxo-5_a-steroid_4-DH_C"/>
</dbReference>
<dbReference type="Pfam" id="PF02544">
    <property type="entry name" value="Steroid_dh"/>
    <property type="match status" value="1"/>
</dbReference>
<keyword evidence="9" id="KW-1185">Reference proteome</keyword>
<feature type="transmembrane region" description="Helical" evidence="6">
    <location>
        <begin position="17"/>
        <end position="34"/>
    </location>
</feature>
<evidence type="ECO:0000313" key="9">
    <source>
        <dbReference type="Proteomes" id="UP000800041"/>
    </source>
</evidence>
<feature type="transmembrane region" description="Helical" evidence="6">
    <location>
        <begin position="55"/>
        <end position="73"/>
    </location>
</feature>
<evidence type="ECO:0000256" key="5">
    <source>
        <dbReference type="ARBA" id="ARBA00023136"/>
    </source>
</evidence>
<dbReference type="GO" id="GO:0003865">
    <property type="term" value="F:3-oxo-5-alpha-steroid 4-dehydrogenase activity"/>
    <property type="evidence" value="ECO:0007669"/>
    <property type="project" value="InterPro"/>
</dbReference>
<proteinExistence type="inferred from homology"/>
<keyword evidence="3 6" id="KW-0812">Transmembrane</keyword>
<feature type="transmembrane region" description="Helical" evidence="6">
    <location>
        <begin position="93"/>
        <end position="114"/>
    </location>
</feature>
<feature type="transmembrane region" description="Helical" evidence="6">
    <location>
        <begin position="158"/>
        <end position="178"/>
    </location>
</feature>
<accession>A0A6G1HD09</accession>
<dbReference type="GO" id="GO:0016020">
    <property type="term" value="C:membrane"/>
    <property type="evidence" value="ECO:0007669"/>
    <property type="project" value="UniProtKB-SubCell"/>
</dbReference>
<dbReference type="EMBL" id="ML977140">
    <property type="protein sequence ID" value="KAF1991116.1"/>
    <property type="molecule type" value="Genomic_DNA"/>
</dbReference>
<dbReference type="PANTHER" id="PTHR10556:SF43">
    <property type="entry name" value="STEROID 5-ALPHA-REDUCTASE DET2"/>
    <property type="match status" value="1"/>
</dbReference>
<gene>
    <name evidence="8" type="ORF">K402DRAFT_389316</name>
</gene>
<reference evidence="8" key="1">
    <citation type="journal article" date="2020" name="Stud. Mycol.">
        <title>101 Dothideomycetes genomes: a test case for predicting lifestyles and emergence of pathogens.</title>
        <authorList>
            <person name="Haridas S."/>
            <person name="Albert R."/>
            <person name="Binder M."/>
            <person name="Bloem J."/>
            <person name="Labutti K."/>
            <person name="Salamov A."/>
            <person name="Andreopoulos B."/>
            <person name="Baker S."/>
            <person name="Barry K."/>
            <person name="Bills G."/>
            <person name="Bluhm B."/>
            <person name="Cannon C."/>
            <person name="Castanera R."/>
            <person name="Culley D."/>
            <person name="Daum C."/>
            <person name="Ezra D."/>
            <person name="Gonzalez J."/>
            <person name="Henrissat B."/>
            <person name="Kuo A."/>
            <person name="Liang C."/>
            <person name="Lipzen A."/>
            <person name="Lutzoni F."/>
            <person name="Magnuson J."/>
            <person name="Mondo S."/>
            <person name="Nolan M."/>
            <person name="Ohm R."/>
            <person name="Pangilinan J."/>
            <person name="Park H.-J."/>
            <person name="Ramirez L."/>
            <person name="Alfaro M."/>
            <person name="Sun H."/>
            <person name="Tritt A."/>
            <person name="Yoshinaga Y."/>
            <person name="Zwiers L.-H."/>
            <person name="Turgeon B."/>
            <person name="Goodwin S."/>
            <person name="Spatafora J."/>
            <person name="Crous P."/>
            <person name="Grigoriev I."/>
        </authorList>
    </citation>
    <scope>NUCLEOTIDE SEQUENCE</scope>
    <source>
        <strain evidence="8">CBS 113979</strain>
    </source>
</reference>
<comment type="similarity">
    <text evidence="2">Belongs to the steroid 5-alpha reductase family.</text>
</comment>
<evidence type="ECO:0000256" key="1">
    <source>
        <dbReference type="ARBA" id="ARBA00004141"/>
    </source>
</evidence>
<dbReference type="AlphaFoldDB" id="A0A6G1HD09"/>
<evidence type="ECO:0000256" key="4">
    <source>
        <dbReference type="ARBA" id="ARBA00022989"/>
    </source>
</evidence>
<feature type="transmembrane region" description="Helical" evidence="6">
    <location>
        <begin position="126"/>
        <end position="146"/>
    </location>
</feature>
<comment type="subcellular location">
    <subcellularLocation>
        <location evidence="1">Membrane</location>
        <topology evidence="1">Multi-pass membrane protein</topology>
    </subcellularLocation>
</comment>
<keyword evidence="5 6" id="KW-0472">Membrane</keyword>
<protein>
    <submittedName>
        <fullName evidence="8">3-oxo-5-alpha-steroid 4-dehydrogenase</fullName>
    </submittedName>
</protein>
<dbReference type="PIRSF" id="PIRSF015596">
    <property type="entry name" value="5_alpha-SR2"/>
    <property type="match status" value="1"/>
</dbReference>
<evidence type="ECO:0000259" key="7">
    <source>
        <dbReference type="Pfam" id="PF02544"/>
    </source>
</evidence>
<feature type="domain" description="3-oxo-5-alpha-steroid 4-dehydrogenase C-terminal" evidence="7">
    <location>
        <begin position="213"/>
        <end position="294"/>
    </location>
</feature>
<keyword evidence="4 6" id="KW-1133">Transmembrane helix</keyword>
<dbReference type="GO" id="GO:0008202">
    <property type="term" value="P:steroid metabolic process"/>
    <property type="evidence" value="ECO:0007669"/>
    <property type="project" value="InterPro"/>
</dbReference>
<evidence type="ECO:0000256" key="2">
    <source>
        <dbReference type="ARBA" id="ARBA00007742"/>
    </source>
</evidence>
<dbReference type="InterPro" id="IPR016636">
    <property type="entry name" value="3-oxo-5-alpha-steroid_4-DH"/>
</dbReference>
<dbReference type="Proteomes" id="UP000800041">
    <property type="component" value="Unassembled WGS sequence"/>
</dbReference>
<dbReference type="InterPro" id="IPR039357">
    <property type="entry name" value="SRD5A/TECR"/>
</dbReference>
<dbReference type="PROSITE" id="PS50244">
    <property type="entry name" value="S5A_REDUCTASE"/>
    <property type="match status" value="1"/>
</dbReference>
<evidence type="ECO:0000256" key="3">
    <source>
        <dbReference type="ARBA" id="ARBA00022692"/>
    </source>
</evidence>
<evidence type="ECO:0000313" key="8">
    <source>
        <dbReference type="EMBL" id="KAF1991116.1"/>
    </source>
</evidence>
<organism evidence="8 9">
    <name type="scientific">Aulographum hederae CBS 113979</name>
    <dbReference type="NCBI Taxonomy" id="1176131"/>
    <lineage>
        <taxon>Eukaryota</taxon>
        <taxon>Fungi</taxon>
        <taxon>Dikarya</taxon>
        <taxon>Ascomycota</taxon>
        <taxon>Pezizomycotina</taxon>
        <taxon>Dothideomycetes</taxon>
        <taxon>Pleosporomycetidae</taxon>
        <taxon>Aulographales</taxon>
        <taxon>Aulographaceae</taxon>
    </lineage>
</organism>
<dbReference type="PANTHER" id="PTHR10556">
    <property type="entry name" value="3-OXO-5-ALPHA-STEROID 4-DEHYDROGENASE"/>
    <property type="match status" value="1"/>
</dbReference>
<sequence length="295" mass="33647">MAIIQDWLPPTRENWEFIVYLWQFFPVVTAVQWLTSFYPQGKTSITSSLNIPGKYAWALMEIPGAFVLLYIASTLPHELGIENGARGLPWGNWVMIGMFVTHYLYRALLAPLYLNPSMSPIHPIVFLAATMWQLFNGASLGGWLAGHGPTTTDDWAGRLYMAEIGMVVWAWGFLANIWHDDELREIRRAAARKMARQEKENGGETKEGNGGVEKVYMLPKNGLFHWVLYAHYLCEWIEWCGFWMVAGWDCVPARLFVMNEIATMLPRALAGRNWYVEKFGKEKVGSRKAVIPGLL</sequence>
<evidence type="ECO:0000256" key="6">
    <source>
        <dbReference type="SAM" id="Phobius"/>
    </source>
</evidence>
<dbReference type="OrthoDB" id="5788137at2759"/>
<name>A0A6G1HD09_9PEZI</name>